<feature type="domain" description="DUF7431" evidence="1">
    <location>
        <begin position="263"/>
        <end position="312"/>
    </location>
</feature>
<dbReference type="Proteomes" id="UP000615446">
    <property type="component" value="Unassembled WGS sequence"/>
</dbReference>
<dbReference type="OrthoDB" id="2449940at2759"/>
<protein>
    <recommendedName>
        <fullName evidence="1">DUF7431 domain-containing protein</fullName>
    </recommendedName>
</protein>
<dbReference type="InterPro" id="IPR055854">
    <property type="entry name" value="DUF7431"/>
</dbReference>
<name>A0A8H3LU05_9GLOM</name>
<reference evidence="2" key="1">
    <citation type="submission" date="2019-10" db="EMBL/GenBank/DDBJ databases">
        <title>Conservation and host-specific expression of non-tandemly repeated heterogenous ribosome RNA gene in arbuscular mycorrhizal fungi.</title>
        <authorList>
            <person name="Maeda T."/>
            <person name="Kobayashi Y."/>
            <person name="Nakagawa T."/>
            <person name="Ezawa T."/>
            <person name="Yamaguchi K."/>
            <person name="Bino T."/>
            <person name="Nishimoto Y."/>
            <person name="Shigenobu S."/>
            <person name="Kawaguchi M."/>
        </authorList>
    </citation>
    <scope>NUCLEOTIDE SEQUENCE</scope>
    <source>
        <strain evidence="2">HR1</strain>
    </source>
</reference>
<proteinExistence type="predicted"/>
<feature type="domain" description="DUF7431" evidence="1">
    <location>
        <begin position="324"/>
        <end position="483"/>
    </location>
</feature>
<sequence>MQLLLINTKFHNEKQTPVLRNFISSSSRTIIFHASTVAVSSPMKNTGFKEKSQEIIPKIKNELKNLKKLKLEFGCILKSDSIKIESASTSRFMILEDQIELIELDNSIYEDVVEFNKKEDWMKEIDKFLNSEIDMNNFGSFGIDFLNAQNESEKTDKKLTYTRIPKIFLKFYKFKSTEEFIKNVEEAINRSDRGTTSESIKEYRRLDGNVHKNFNKDEWIKSLDTLKSYKSWECIEFRKLINIFQILDIKLLKQINEIIGKKILYSEVIEDHCRLGYGEQKIVELPLPERVLKTIKNDEAECTIFATVVDDHDLLFIDVKKNKNIQNDCYQDYQKSNRQELYDFESTINIKELDSFLGIPVLKELNNQDESIVMGHYFSKNDDKIKVSVFSYSLKESKYIELPDFRFHVLTVKSTDANNAGIIPFVKEKNLVKMKSYVDLSKYNFPLNPKYISLFYTDKNSGSVLFKQKKKRIKLEYLNCECKTLFCLYGY</sequence>
<gene>
    <name evidence="2" type="ORF">RCL2_001958000</name>
</gene>
<evidence type="ECO:0000313" key="2">
    <source>
        <dbReference type="EMBL" id="GES92822.1"/>
    </source>
</evidence>
<dbReference type="Pfam" id="PF24209">
    <property type="entry name" value="DUF7431"/>
    <property type="match status" value="2"/>
</dbReference>
<evidence type="ECO:0000313" key="3">
    <source>
        <dbReference type="Proteomes" id="UP000615446"/>
    </source>
</evidence>
<evidence type="ECO:0000259" key="1">
    <source>
        <dbReference type="Pfam" id="PF24209"/>
    </source>
</evidence>
<comment type="caution">
    <text evidence="2">The sequence shown here is derived from an EMBL/GenBank/DDBJ whole genome shotgun (WGS) entry which is preliminary data.</text>
</comment>
<dbReference type="EMBL" id="BLAL01000218">
    <property type="protein sequence ID" value="GES92822.1"/>
    <property type="molecule type" value="Genomic_DNA"/>
</dbReference>
<accession>A0A8H3LU05</accession>
<dbReference type="AlphaFoldDB" id="A0A8H3LU05"/>
<organism evidence="2 3">
    <name type="scientific">Rhizophagus clarus</name>
    <dbReference type="NCBI Taxonomy" id="94130"/>
    <lineage>
        <taxon>Eukaryota</taxon>
        <taxon>Fungi</taxon>
        <taxon>Fungi incertae sedis</taxon>
        <taxon>Mucoromycota</taxon>
        <taxon>Glomeromycotina</taxon>
        <taxon>Glomeromycetes</taxon>
        <taxon>Glomerales</taxon>
        <taxon>Glomeraceae</taxon>
        <taxon>Rhizophagus</taxon>
    </lineage>
</organism>